<accession>A0ABX0SP45</accession>
<dbReference type="RefSeq" id="WP_167171173.1">
    <property type="nucleotide sequence ID" value="NZ_BAAAOO010000006.1"/>
</dbReference>
<feature type="transmembrane region" description="Helical" evidence="1">
    <location>
        <begin position="45"/>
        <end position="64"/>
    </location>
</feature>
<dbReference type="Proteomes" id="UP000749311">
    <property type="component" value="Unassembled WGS sequence"/>
</dbReference>
<sequence length="158" mass="17551">MSRQPVTRPSLQLYPVSVVSVLALLCGIGLLVLTVPMVRQDGWAGLIWALPGVVFVIQPFFSIVRGQDETLRIGTHTVGLTGLRKVTVYTRRSWGTPYAIAVLKLGNRVEEFSGRFMSSRGFTRLVLWLAVPVETLDGYWTPQRVAAERPDLRPSGSR</sequence>
<proteinExistence type="predicted"/>
<keyword evidence="1" id="KW-0812">Transmembrane</keyword>
<keyword evidence="1" id="KW-0472">Membrane</keyword>
<protein>
    <recommendedName>
        <fullName evidence="4">PH domain-containing protein</fullName>
    </recommendedName>
</protein>
<gene>
    <name evidence="2" type="ORF">FB473_003234</name>
</gene>
<feature type="transmembrane region" description="Helical" evidence="1">
    <location>
        <begin position="12"/>
        <end position="33"/>
    </location>
</feature>
<keyword evidence="3" id="KW-1185">Reference proteome</keyword>
<dbReference type="EMBL" id="JAAMOZ010000004">
    <property type="protein sequence ID" value="NIH58537.1"/>
    <property type="molecule type" value="Genomic_DNA"/>
</dbReference>
<reference evidence="2 3" key="1">
    <citation type="submission" date="2020-02" db="EMBL/GenBank/DDBJ databases">
        <title>Sequencing the genomes of 1000 actinobacteria strains.</title>
        <authorList>
            <person name="Klenk H.-P."/>
        </authorList>
    </citation>
    <scope>NUCLEOTIDE SEQUENCE [LARGE SCALE GENOMIC DNA]</scope>
    <source>
        <strain evidence="2 3">DSM 19609</strain>
    </source>
</reference>
<evidence type="ECO:0008006" key="4">
    <source>
        <dbReference type="Google" id="ProtNLM"/>
    </source>
</evidence>
<evidence type="ECO:0000256" key="1">
    <source>
        <dbReference type="SAM" id="Phobius"/>
    </source>
</evidence>
<evidence type="ECO:0000313" key="2">
    <source>
        <dbReference type="EMBL" id="NIH58537.1"/>
    </source>
</evidence>
<evidence type="ECO:0000313" key="3">
    <source>
        <dbReference type="Proteomes" id="UP000749311"/>
    </source>
</evidence>
<comment type="caution">
    <text evidence="2">The sequence shown here is derived from an EMBL/GenBank/DDBJ whole genome shotgun (WGS) entry which is preliminary data.</text>
</comment>
<organism evidence="2 3">
    <name type="scientific">Brooklawnia cerclae</name>
    <dbReference type="NCBI Taxonomy" id="349934"/>
    <lineage>
        <taxon>Bacteria</taxon>
        <taxon>Bacillati</taxon>
        <taxon>Actinomycetota</taxon>
        <taxon>Actinomycetes</taxon>
        <taxon>Propionibacteriales</taxon>
        <taxon>Propionibacteriaceae</taxon>
        <taxon>Brooklawnia</taxon>
    </lineage>
</organism>
<name>A0ABX0SP45_9ACTN</name>
<keyword evidence="1" id="KW-1133">Transmembrane helix</keyword>